<name>A0ABY7PNW8_9BACT</name>
<dbReference type="RefSeq" id="WP_270127324.1">
    <property type="nucleotide sequence ID" value="NZ_CP115396.1"/>
</dbReference>
<gene>
    <name evidence="1" type="ORF">O9Z63_00660</name>
</gene>
<evidence type="ECO:0000313" key="1">
    <source>
        <dbReference type="EMBL" id="WBO84769.1"/>
    </source>
</evidence>
<evidence type="ECO:0000313" key="2">
    <source>
        <dbReference type="Proteomes" id="UP001211872"/>
    </source>
</evidence>
<sequence>MAKQDYGNWGLPAPAGATVTQCQQQLLQQLKGGGALSSSDKEGHRTLCYYRQAFLFVSVGDEGTQVLHLPTDEHLLTYVWRDSRGKLVLQNGHYHWNYDLTEAKTLERWQALVARVKPFSESQQRFVALVLRDFGALGQ</sequence>
<dbReference type="EMBL" id="CP115396">
    <property type="protein sequence ID" value="WBO84769.1"/>
    <property type="molecule type" value="Genomic_DNA"/>
</dbReference>
<keyword evidence="2" id="KW-1185">Reference proteome</keyword>
<protein>
    <submittedName>
        <fullName evidence="1">Uncharacterized protein</fullName>
    </submittedName>
</protein>
<reference evidence="1 2" key="1">
    <citation type="journal article" date="2011" name="Int. J. Syst. Evol. Microbiol.">
        <title>Hymenobacter yonginensis sp. nov., isolated from a mesotrophic artificial lake.</title>
        <authorList>
            <person name="Joung Y."/>
            <person name="Cho S.H."/>
            <person name="Kim H."/>
            <person name="Kim S.B."/>
            <person name="Joh K."/>
        </authorList>
    </citation>
    <scope>NUCLEOTIDE SEQUENCE [LARGE SCALE GENOMIC DNA]</scope>
    <source>
        <strain evidence="1 2">KCTC 22745</strain>
    </source>
</reference>
<accession>A0ABY7PNW8</accession>
<dbReference type="Proteomes" id="UP001211872">
    <property type="component" value="Chromosome"/>
</dbReference>
<organism evidence="1 2">
    <name type="scientific">Hymenobacter yonginensis</name>
    <dbReference type="NCBI Taxonomy" id="748197"/>
    <lineage>
        <taxon>Bacteria</taxon>
        <taxon>Pseudomonadati</taxon>
        <taxon>Bacteroidota</taxon>
        <taxon>Cytophagia</taxon>
        <taxon>Cytophagales</taxon>
        <taxon>Hymenobacteraceae</taxon>
        <taxon>Hymenobacter</taxon>
    </lineage>
</organism>
<proteinExistence type="predicted"/>